<name>A0A3M6VFW7_9STRA</name>
<dbReference type="AlphaFoldDB" id="A0A3M6VFW7"/>
<dbReference type="Pfam" id="PF09418">
    <property type="entry name" value="DUF2009"/>
    <property type="match status" value="1"/>
</dbReference>
<dbReference type="InterPro" id="IPR057668">
    <property type="entry name" value="E2_Ub-conjug_enz_C"/>
</dbReference>
<reference evidence="2 3" key="1">
    <citation type="submission" date="2018-06" db="EMBL/GenBank/DDBJ databases">
        <title>Comparative genomics of downy mildews reveals potential adaptations to biotrophy.</title>
        <authorList>
            <person name="Fletcher K."/>
            <person name="Klosterman S.J."/>
            <person name="Derevnina L."/>
            <person name="Martin F."/>
            <person name="Koike S."/>
            <person name="Reyes Chin-Wo S."/>
            <person name="Mou B."/>
            <person name="Michelmore R."/>
        </authorList>
    </citation>
    <scope>NUCLEOTIDE SEQUENCE [LARGE SCALE GENOMIC DNA]</scope>
    <source>
        <strain evidence="2 3">R14</strain>
    </source>
</reference>
<accession>A0A3M6VFW7</accession>
<organism evidence="2 3">
    <name type="scientific">Peronospora effusa</name>
    <dbReference type="NCBI Taxonomy" id="542832"/>
    <lineage>
        <taxon>Eukaryota</taxon>
        <taxon>Sar</taxon>
        <taxon>Stramenopiles</taxon>
        <taxon>Oomycota</taxon>
        <taxon>Peronosporomycetes</taxon>
        <taxon>Peronosporales</taxon>
        <taxon>Peronosporaceae</taxon>
        <taxon>Peronospora</taxon>
    </lineage>
</organism>
<gene>
    <name evidence="2" type="ORF">DD238_006444</name>
</gene>
<dbReference type="PANTHER" id="PTHR31560:SF0">
    <property type="entry name" value="UPF0652 PROTEIN C22H10.08"/>
    <property type="match status" value="1"/>
</dbReference>
<dbReference type="Proteomes" id="UP000282087">
    <property type="component" value="Unassembled WGS sequence"/>
</dbReference>
<keyword evidence="3" id="KW-1185">Reference proteome</keyword>
<evidence type="ECO:0000259" key="1">
    <source>
        <dbReference type="Pfam" id="PF09418"/>
    </source>
</evidence>
<evidence type="ECO:0000313" key="3">
    <source>
        <dbReference type="Proteomes" id="UP000282087"/>
    </source>
</evidence>
<sequence>MTLSWLSASPKAWLTLYCGQITLSDSAPDKAEGAGIHALSDKYESRRFSRDCLQQCLYSIADNNYHLYFERDPIDRKITFLVTNFNPDDEDGDSSLAIISGNDGARLSHSHDCII</sequence>
<dbReference type="VEuPathDB" id="FungiDB:DD237_004242"/>
<protein>
    <recommendedName>
        <fullName evidence="1">Non-canonical E2 ubiquitin-conjugating enzyme C-terminal domain-containing protein</fullName>
    </recommendedName>
</protein>
<feature type="domain" description="Non-canonical E2 ubiquitin-conjugating enzyme C-terminal" evidence="1">
    <location>
        <begin position="32"/>
        <end position="112"/>
    </location>
</feature>
<dbReference type="EMBL" id="QLLG01000432">
    <property type="protein sequence ID" value="RMX63230.1"/>
    <property type="molecule type" value="Genomic_DNA"/>
</dbReference>
<evidence type="ECO:0000313" key="2">
    <source>
        <dbReference type="EMBL" id="RMX63230.1"/>
    </source>
</evidence>
<dbReference type="PANTHER" id="PTHR31560">
    <property type="entry name" value="UPF0652 PROTEIN C16A11.03C-RELATED"/>
    <property type="match status" value="1"/>
</dbReference>
<dbReference type="InterPro" id="IPR018553">
    <property type="entry name" value="E2_Ub-conjug_enz"/>
</dbReference>
<comment type="caution">
    <text evidence="2">The sequence shown here is derived from an EMBL/GenBank/DDBJ whole genome shotgun (WGS) entry which is preliminary data.</text>
</comment>
<proteinExistence type="predicted"/>